<dbReference type="PANTHER" id="PTHR30472:SF19">
    <property type="entry name" value="PETROBACTIN IMPORT SYSTEM PERMEASE PROTEIN YCLO"/>
    <property type="match status" value="1"/>
</dbReference>
<accession>A0ABX2PRG9</accession>
<feature type="transmembrane region" description="Helical" evidence="8">
    <location>
        <begin position="71"/>
        <end position="89"/>
    </location>
</feature>
<evidence type="ECO:0000256" key="5">
    <source>
        <dbReference type="ARBA" id="ARBA00022692"/>
    </source>
</evidence>
<feature type="transmembrane region" description="Helical" evidence="8">
    <location>
        <begin position="95"/>
        <end position="115"/>
    </location>
</feature>
<protein>
    <submittedName>
        <fullName evidence="9">Iron chelate uptake ABC transporter family permease subunit</fullName>
    </submittedName>
</protein>
<comment type="similarity">
    <text evidence="2">Belongs to the binding-protein-dependent transport system permease family. FecCD subfamily.</text>
</comment>
<dbReference type="PANTHER" id="PTHR30472">
    <property type="entry name" value="FERRIC ENTEROBACTIN TRANSPORT SYSTEM PERMEASE PROTEIN"/>
    <property type="match status" value="1"/>
</dbReference>
<dbReference type="InterPro" id="IPR037294">
    <property type="entry name" value="ABC_BtuC-like"/>
</dbReference>
<name>A0ABX2PRG9_9RHOB</name>
<feature type="transmembrane region" description="Helical" evidence="8">
    <location>
        <begin position="293"/>
        <end position="311"/>
    </location>
</feature>
<keyword evidence="7 8" id="KW-0472">Membrane</keyword>
<evidence type="ECO:0000256" key="4">
    <source>
        <dbReference type="ARBA" id="ARBA00022475"/>
    </source>
</evidence>
<reference evidence="9 10" key="1">
    <citation type="submission" date="2020-06" db="EMBL/GenBank/DDBJ databases">
        <authorList>
            <person name="Cao W.R."/>
        </authorList>
    </citation>
    <scope>NUCLEOTIDE SEQUENCE [LARGE SCALE GENOMIC DNA]</scope>
    <source>
        <strain evidence="9 10">B1Z28</strain>
    </source>
</reference>
<evidence type="ECO:0000256" key="3">
    <source>
        <dbReference type="ARBA" id="ARBA00022448"/>
    </source>
</evidence>
<comment type="subcellular location">
    <subcellularLocation>
        <location evidence="1">Cell membrane</location>
        <topology evidence="1">Multi-pass membrane protein</topology>
    </subcellularLocation>
</comment>
<keyword evidence="10" id="KW-1185">Reference proteome</keyword>
<gene>
    <name evidence="9" type="ORF">HW561_13175</name>
</gene>
<keyword evidence="4" id="KW-1003">Cell membrane</keyword>
<sequence>MRVRFILLTIALSLCCAAYLSIGARGDWGFVLSFRAQKLAALLLVGFSLSWATVVFQTITGNRILTPSIMGFDALYLLLLSALVWSIGAQAYQALSAQVLMTASAALLCGAALILFKTVLRAGRGNLMQMILTGVVLSVLFRSLTAYFQRVIDPNEYAVVQAASFARFSNVDTSLLLLAAVLSLGAGLAVWRIRHRLDVTSLGPVLSASLGEPPRRVQWQVLILISVLVSISTALVGPVAFFGLLVTSLTYLVTPSCRHSEILPTAALIAGIILVGGQTLMERVLDLSTPLSVVVEFIGGLIFLFLLLRSLR</sequence>
<keyword evidence="6 8" id="KW-1133">Transmembrane helix</keyword>
<evidence type="ECO:0000313" key="10">
    <source>
        <dbReference type="Proteomes" id="UP000630805"/>
    </source>
</evidence>
<evidence type="ECO:0000256" key="8">
    <source>
        <dbReference type="SAM" id="Phobius"/>
    </source>
</evidence>
<evidence type="ECO:0000256" key="1">
    <source>
        <dbReference type="ARBA" id="ARBA00004651"/>
    </source>
</evidence>
<dbReference type="SUPFAM" id="SSF81345">
    <property type="entry name" value="ABC transporter involved in vitamin B12 uptake, BtuC"/>
    <property type="match status" value="1"/>
</dbReference>
<dbReference type="Gene3D" id="1.10.3470.10">
    <property type="entry name" value="ABC transporter involved in vitamin B12 uptake, BtuC"/>
    <property type="match status" value="1"/>
</dbReference>
<evidence type="ECO:0000256" key="2">
    <source>
        <dbReference type="ARBA" id="ARBA00007935"/>
    </source>
</evidence>
<dbReference type="Proteomes" id="UP000630805">
    <property type="component" value="Unassembled WGS sequence"/>
</dbReference>
<evidence type="ECO:0000256" key="7">
    <source>
        <dbReference type="ARBA" id="ARBA00023136"/>
    </source>
</evidence>
<dbReference type="Pfam" id="PF01032">
    <property type="entry name" value="FecCD"/>
    <property type="match status" value="1"/>
</dbReference>
<organism evidence="9 10">
    <name type="scientific">Ruegeria haliotis</name>
    <dbReference type="NCBI Taxonomy" id="2747601"/>
    <lineage>
        <taxon>Bacteria</taxon>
        <taxon>Pseudomonadati</taxon>
        <taxon>Pseudomonadota</taxon>
        <taxon>Alphaproteobacteria</taxon>
        <taxon>Rhodobacterales</taxon>
        <taxon>Roseobacteraceae</taxon>
        <taxon>Ruegeria</taxon>
    </lineage>
</organism>
<keyword evidence="3" id="KW-0813">Transport</keyword>
<comment type="caution">
    <text evidence="9">The sequence shown here is derived from an EMBL/GenBank/DDBJ whole genome shotgun (WGS) entry which is preliminary data.</text>
</comment>
<dbReference type="EMBL" id="JABXWT010000006">
    <property type="protein sequence ID" value="NVO56738.1"/>
    <property type="molecule type" value="Genomic_DNA"/>
</dbReference>
<evidence type="ECO:0000313" key="9">
    <source>
        <dbReference type="EMBL" id="NVO56738.1"/>
    </source>
</evidence>
<feature type="transmembrane region" description="Helical" evidence="8">
    <location>
        <begin position="262"/>
        <end position="281"/>
    </location>
</feature>
<feature type="transmembrane region" description="Helical" evidence="8">
    <location>
        <begin position="39"/>
        <end position="59"/>
    </location>
</feature>
<evidence type="ECO:0000256" key="6">
    <source>
        <dbReference type="ARBA" id="ARBA00022989"/>
    </source>
</evidence>
<feature type="transmembrane region" description="Helical" evidence="8">
    <location>
        <begin position="174"/>
        <end position="191"/>
    </location>
</feature>
<feature type="transmembrane region" description="Helical" evidence="8">
    <location>
        <begin position="221"/>
        <end position="242"/>
    </location>
</feature>
<dbReference type="RefSeq" id="WP_176865465.1">
    <property type="nucleotide sequence ID" value="NZ_JABXWT010000006.1"/>
</dbReference>
<keyword evidence="5 8" id="KW-0812">Transmembrane</keyword>
<proteinExistence type="inferred from homology"/>
<dbReference type="InterPro" id="IPR000522">
    <property type="entry name" value="ABC_transptr_permease_BtuC"/>
</dbReference>